<feature type="transmembrane region" description="Helical" evidence="1">
    <location>
        <begin position="98"/>
        <end position="118"/>
    </location>
</feature>
<accession>A0A6N7XR94</accession>
<gene>
    <name evidence="2" type="ORF">FYJ83_00395</name>
</gene>
<organism evidence="2 3">
    <name type="scientific">Tissierella pigra</name>
    <dbReference type="NCBI Taxonomy" id="2607614"/>
    <lineage>
        <taxon>Bacteria</taxon>
        <taxon>Bacillati</taxon>
        <taxon>Bacillota</taxon>
        <taxon>Tissierellia</taxon>
        <taxon>Tissierellales</taxon>
        <taxon>Tissierellaceae</taxon>
        <taxon>Tissierella</taxon>
    </lineage>
</organism>
<dbReference type="Pfam" id="PF11167">
    <property type="entry name" value="DUF2953"/>
    <property type="match status" value="1"/>
</dbReference>
<evidence type="ECO:0000256" key="1">
    <source>
        <dbReference type="SAM" id="Phobius"/>
    </source>
</evidence>
<dbReference type="RefSeq" id="WP_154437982.1">
    <property type="nucleotide sequence ID" value="NZ_VUNQ01000001.1"/>
</dbReference>
<evidence type="ECO:0000313" key="2">
    <source>
        <dbReference type="EMBL" id="MST99922.1"/>
    </source>
</evidence>
<dbReference type="Proteomes" id="UP000469523">
    <property type="component" value="Unassembled WGS sequence"/>
</dbReference>
<keyword evidence="1" id="KW-1133">Transmembrane helix</keyword>
<proteinExistence type="predicted"/>
<keyword evidence="3" id="KW-1185">Reference proteome</keyword>
<comment type="caution">
    <text evidence="2">The sequence shown here is derived from an EMBL/GenBank/DDBJ whole genome shotgun (WGS) entry which is preliminary data.</text>
</comment>
<keyword evidence="1" id="KW-0812">Transmembrane</keyword>
<name>A0A6N7XR94_9FIRM</name>
<keyword evidence="1" id="KW-0472">Membrane</keyword>
<dbReference type="InterPro" id="IPR021338">
    <property type="entry name" value="DUF2953"/>
</dbReference>
<sequence>MLYVIFSLFLFVILFIMPLKVNIYYEFTDESKYKIIITYLFGLIKKEIDSTKKEETKYKNRKIKFKINPKDYIYYMIHGGNVKKIHFKMNIGFKDPSLLGMSIGIIWAIVNGCFAYIFRNKNIDKIKEKNIQVNPIFDADVFEIFFLCIINVKLVYIIIAYIRILKERKEGGDSVARTSNRRLNENYNE</sequence>
<feature type="transmembrane region" description="Helical" evidence="1">
    <location>
        <begin position="144"/>
        <end position="162"/>
    </location>
</feature>
<protein>
    <submittedName>
        <fullName evidence="2">DUF2953 domain-containing protein</fullName>
    </submittedName>
</protein>
<reference evidence="2 3" key="1">
    <citation type="submission" date="2019-09" db="EMBL/GenBank/DDBJ databases">
        <title>In-depth cultivation of the pig gut microbiome towards novel bacterial diversity and tailored functional studies.</title>
        <authorList>
            <person name="Wylensek D."/>
            <person name="Hitch T.C.A."/>
            <person name="Clavel T."/>
        </authorList>
    </citation>
    <scope>NUCLEOTIDE SEQUENCE [LARGE SCALE GENOMIC DNA]</scope>
    <source>
        <strain evidence="2 3">WCA3-693-APC-4?</strain>
    </source>
</reference>
<dbReference type="AlphaFoldDB" id="A0A6N7XR94"/>
<dbReference type="EMBL" id="VUNQ01000001">
    <property type="protein sequence ID" value="MST99922.1"/>
    <property type="molecule type" value="Genomic_DNA"/>
</dbReference>
<feature type="transmembrane region" description="Helical" evidence="1">
    <location>
        <begin position="6"/>
        <end position="25"/>
    </location>
</feature>
<evidence type="ECO:0000313" key="3">
    <source>
        <dbReference type="Proteomes" id="UP000469523"/>
    </source>
</evidence>